<keyword evidence="2" id="KW-0472">Membrane</keyword>
<keyword evidence="2" id="KW-1133">Transmembrane helix</keyword>
<feature type="transmembrane region" description="Helical" evidence="2">
    <location>
        <begin position="75"/>
        <end position="96"/>
    </location>
</feature>
<keyword evidence="2" id="KW-0812">Transmembrane</keyword>
<sequence>DSSKEDSLGAPRALQSLIGHQKAVAIKHPSPPSRNGTNPRPAPSSGWLTLILGLFQPKAPPACDPRSQPPSAMKILPFLLVLLLVAFQGAAGRGLARPRRPYMECGYRGTFCHRGKCPRGNDYLGSCRSGYNCCRWL</sequence>
<feature type="region of interest" description="Disordered" evidence="1">
    <location>
        <begin position="21"/>
        <end position="44"/>
    </location>
</feature>
<evidence type="ECO:0000313" key="4">
    <source>
        <dbReference type="Proteomes" id="UP000694410"/>
    </source>
</evidence>
<organism evidence="3 4">
    <name type="scientific">Cyanistes caeruleus</name>
    <name type="common">Eurasian blue tit</name>
    <name type="synonym">Parus caeruleus</name>
    <dbReference type="NCBI Taxonomy" id="156563"/>
    <lineage>
        <taxon>Eukaryota</taxon>
        <taxon>Metazoa</taxon>
        <taxon>Chordata</taxon>
        <taxon>Craniata</taxon>
        <taxon>Vertebrata</taxon>
        <taxon>Euteleostomi</taxon>
        <taxon>Archelosauria</taxon>
        <taxon>Archosauria</taxon>
        <taxon>Dinosauria</taxon>
        <taxon>Saurischia</taxon>
        <taxon>Theropoda</taxon>
        <taxon>Coelurosauria</taxon>
        <taxon>Aves</taxon>
        <taxon>Neognathae</taxon>
        <taxon>Neoaves</taxon>
        <taxon>Telluraves</taxon>
        <taxon>Australaves</taxon>
        <taxon>Passeriformes</taxon>
        <taxon>Paridae</taxon>
        <taxon>Cyanistes</taxon>
    </lineage>
</organism>
<reference evidence="3" key="1">
    <citation type="submission" date="2025-08" db="UniProtKB">
        <authorList>
            <consortium name="Ensembl"/>
        </authorList>
    </citation>
    <scope>IDENTIFICATION</scope>
</reference>
<keyword evidence="4" id="KW-1185">Reference proteome</keyword>
<dbReference type="SUPFAM" id="SSF57392">
    <property type="entry name" value="Defensin-like"/>
    <property type="match status" value="1"/>
</dbReference>
<dbReference type="AlphaFoldDB" id="A0A8C0VFQ1"/>
<reference evidence="3" key="2">
    <citation type="submission" date="2025-09" db="UniProtKB">
        <authorList>
            <consortium name="Ensembl"/>
        </authorList>
    </citation>
    <scope>IDENTIFICATION</scope>
</reference>
<accession>A0A8C0VFQ1</accession>
<evidence type="ECO:0000313" key="3">
    <source>
        <dbReference type="Ensembl" id="ENSCCEP00000023383.1"/>
    </source>
</evidence>
<proteinExistence type="predicted"/>
<evidence type="ECO:0000256" key="2">
    <source>
        <dbReference type="SAM" id="Phobius"/>
    </source>
</evidence>
<evidence type="ECO:0000256" key="1">
    <source>
        <dbReference type="SAM" id="MobiDB-lite"/>
    </source>
</evidence>
<name>A0A8C0VFQ1_CYACU</name>
<dbReference type="Ensembl" id="ENSCCET00000035339.1">
    <property type="protein sequence ID" value="ENSCCEP00000023383.1"/>
    <property type="gene ID" value="ENSCCEG00000020951.1"/>
</dbReference>
<dbReference type="Proteomes" id="UP000694410">
    <property type="component" value="Unplaced"/>
</dbReference>
<gene>
    <name evidence="3" type="primary">LOC111927390</name>
</gene>
<protein>
    <submittedName>
        <fullName evidence="3">Gallinacin-4-like</fullName>
    </submittedName>
</protein>